<dbReference type="EMBL" id="JBGFUD010024708">
    <property type="protein sequence ID" value="MFH4984968.1"/>
    <property type="molecule type" value="Genomic_DNA"/>
</dbReference>
<accession>A0ABD6EYB7</accession>
<evidence type="ECO:0000313" key="2">
    <source>
        <dbReference type="Proteomes" id="UP001608902"/>
    </source>
</evidence>
<protein>
    <submittedName>
        <fullName evidence="1">Uncharacterized protein</fullName>
    </submittedName>
</protein>
<name>A0ABD6EYB7_9BILA</name>
<reference evidence="1 2" key="1">
    <citation type="submission" date="2024-08" db="EMBL/GenBank/DDBJ databases">
        <title>Gnathostoma spinigerum genome.</title>
        <authorList>
            <person name="Gonzalez-Bertolin B."/>
            <person name="Monzon S."/>
            <person name="Zaballos A."/>
            <person name="Jimenez P."/>
            <person name="Dekumyoy P."/>
            <person name="Varona S."/>
            <person name="Cuesta I."/>
            <person name="Sumanam S."/>
            <person name="Adisakwattana P."/>
            <person name="Gasser R.B."/>
            <person name="Hernandez-Gonzalez A."/>
            <person name="Young N.D."/>
            <person name="Perteguer M.J."/>
        </authorList>
    </citation>
    <scope>NUCLEOTIDE SEQUENCE [LARGE SCALE GENOMIC DNA]</scope>
    <source>
        <strain evidence="1">AL3</strain>
        <tissue evidence="1">Liver</tissue>
    </source>
</reference>
<proteinExistence type="predicted"/>
<sequence length="135" mass="14799">MNQLLVALNTSGNNSHVICLILPFLVRQVIKGELNLHDLIPTDAAAACFEAYRSASFAYIYLVLTRNFVTETLSINRKIAFLQRIAALLPQNISSVTTSSHIGVKETDPESSSDEDYDLCSTVNEACVPTVSYTT</sequence>
<organism evidence="1 2">
    <name type="scientific">Gnathostoma spinigerum</name>
    <dbReference type="NCBI Taxonomy" id="75299"/>
    <lineage>
        <taxon>Eukaryota</taxon>
        <taxon>Metazoa</taxon>
        <taxon>Ecdysozoa</taxon>
        <taxon>Nematoda</taxon>
        <taxon>Chromadorea</taxon>
        <taxon>Rhabditida</taxon>
        <taxon>Spirurina</taxon>
        <taxon>Gnathostomatomorpha</taxon>
        <taxon>Gnathostomatoidea</taxon>
        <taxon>Gnathostomatidae</taxon>
        <taxon>Gnathostoma</taxon>
    </lineage>
</organism>
<dbReference type="Proteomes" id="UP001608902">
    <property type="component" value="Unassembled WGS sequence"/>
</dbReference>
<dbReference type="AlphaFoldDB" id="A0ABD6EYB7"/>
<gene>
    <name evidence="1" type="ORF">AB6A40_011677</name>
</gene>
<comment type="caution">
    <text evidence="1">The sequence shown here is derived from an EMBL/GenBank/DDBJ whole genome shotgun (WGS) entry which is preliminary data.</text>
</comment>
<keyword evidence="2" id="KW-1185">Reference proteome</keyword>
<evidence type="ECO:0000313" key="1">
    <source>
        <dbReference type="EMBL" id="MFH4984968.1"/>
    </source>
</evidence>